<reference evidence="3 4" key="1">
    <citation type="submission" date="2020-06" db="EMBL/GenBank/DDBJ databases">
        <authorList>
            <person name="Li R."/>
            <person name="Bekaert M."/>
        </authorList>
    </citation>
    <scope>NUCLEOTIDE SEQUENCE [LARGE SCALE GENOMIC DNA]</scope>
    <source>
        <strain evidence="4">wild</strain>
    </source>
</reference>
<evidence type="ECO:0000313" key="4">
    <source>
        <dbReference type="Proteomes" id="UP000507470"/>
    </source>
</evidence>
<organism evidence="3 4">
    <name type="scientific">Mytilus coruscus</name>
    <name type="common">Sea mussel</name>
    <dbReference type="NCBI Taxonomy" id="42192"/>
    <lineage>
        <taxon>Eukaryota</taxon>
        <taxon>Metazoa</taxon>
        <taxon>Spiralia</taxon>
        <taxon>Lophotrochozoa</taxon>
        <taxon>Mollusca</taxon>
        <taxon>Bivalvia</taxon>
        <taxon>Autobranchia</taxon>
        <taxon>Pteriomorphia</taxon>
        <taxon>Mytilida</taxon>
        <taxon>Mytiloidea</taxon>
        <taxon>Mytilidae</taxon>
        <taxon>Mytilinae</taxon>
        <taxon>Mytilus</taxon>
    </lineage>
</organism>
<dbReference type="InterPro" id="IPR018378">
    <property type="entry name" value="C-type_lectin_CS"/>
</dbReference>
<dbReference type="InterPro" id="IPR016186">
    <property type="entry name" value="C-type_lectin-like/link_sf"/>
</dbReference>
<dbReference type="SUPFAM" id="SSF56436">
    <property type="entry name" value="C-type lectin-like"/>
    <property type="match status" value="1"/>
</dbReference>
<dbReference type="EMBL" id="CACVKT020001390">
    <property type="protein sequence ID" value="CAC5367846.1"/>
    <property type="molecule type" value="Genomic_DNA"/>
</dbReference>
<dbReference type="PANTHER" id="PTHR22802:SF456">
    <property type="entry name" value="FI01427P"/>
    <property type="match status" value="1"/>
</dbReference>
<dbReference type="AlphaFoldDB" id="A0A6J8AGS2"/>
<keyword evidence="1" id="KW-1015">Disulfide bond</keyword>
<dbReference type="InterPro" id="IPR016187">
    <property type="entry name" value="CTDL_fold"/>
</dbReference>
<evidence type="ECO:0000256" key="1">
    <source>
        <dbReference type="ARBA" id="ARBA00023157"/>
    </source>
</evidence>
<dbReference type="Gene3D" id="3.10.100.10">
    <property type="entry name" value="Mannose-Binding Protein A, subunit A"/>
    <property type="match status" value="1"/>
</dbReference>
<protein>
    <recommendedName>
        <fullName evidence="2">C-type lectin domain-containing protein</fullName>
    </recommendedName>
</protein>
<sequence>MHSQNVKEAGCTLEIPATFSVIDISHGWMQRAYHSELASVETGAENDFITDNINRIKNGLSKKRESDGKYYILFPHTRQKYYIFQQTCRESNTYFDITANNNNQQDFNETFEPDFWIGGTDAVVEGVWVWAASGKAITYSNFIGNTPDNSVFVNPDGESCLEIVQWTAGSVGKWNDDNCLDESHFICEMEYV</sequence>
<dbReference type="PROSITE" id="PS00615">
    <property type="entry name" value="C_TYPE_LECTIN_1"/>
    <property type="match status" value="1"/>
</dbReference>
<dbReference type="Pfam" id="PF00059">
    <property type="entry name" value="Lectin_C"/>
    <property type="match status" value="1"/>
</dbReference>
<dbReference type="InterPro" id="IPR001304">
    <property type="entry name" value="C-type_lectin-like"/>
</dbReference>
<proteinExistence type="predicted"/>
<dbReference type="SMART" id="SM00034">
    <property type="entry name" value="CLECT"/>
    <property type="match status" value="1"/>
</dbReference>
<feature type="domain" description="C-type lectin" evidence="2">
    <location>
        <begin position="66"/>
        <end position="188"/>
    </location>
</feature>
<dbReference type="Proteomes" id="UP000507470">
    <property type="component" value="Unassembled WGS sequence"/>
</dbReference>
<evidence type="ECO:0000313" key="3">
    <source>
        <dbReference type="EMBL" id="CAC5367846.1"/>
    </source>
</evidence>
<dbReference type="InterPro" id="IPR051004">
    <property type="entry name" value="DC-SIGN_domain-containing"/>
</dbReference>
<dbReference type="OrthoDB" id="6150609at2759"/>
<evidence type="ECO:0000259" key="2">
    <source>
        <dbReference type="PROSITE" id="PS50041"/>
    </source>
</evidence>
<name>A0A6J8AGS2_MYTCO</name>
<gene>
    <name evidence="3" type="ORF">MCOR_7607</name>
</gene>
<keyword evidence="4" id="KW-1185">Reference proteome</keyword>
<dbReference type="PANTHER" id="PTHR22802">
    <property type="entry name" value="C-TYPE LECTIN SUPERFAMILY MEMBER"/>
    <property type="match status" value="1"/>
</dbReference>
<accession>A0A6J8AGS2</accession>
<dbReference type="PROSITE" id="PS50041">
    <property type="entry name" value="C_TYPE_LECTIN_2"/>
    <property type="match status" value="1"/>
</dbReference>